<feature type="region of interest" description="Disordered" evidence="4">
    <location>
        <begin position="507"/>
        <end position="542"/>
    </location>
</feature>
<dbReference type="InterPro" id="IPR017907">
    <property type="entry name" value="Znf_RING_CS"/>
</dbReference>
<keyword evidence="7" id="KW-1185">Reference proteome</keyword>
<feature type="region of interest" description="Disordered" evidence="4">
    <location>
        <begin position="664"/>
        <end position="714"/>
    </location>
</feature>
<comment type="caution">
    <text evidence="6">The sequence shown here is derived from an EMBL/GenBank/DDBJ whole genome shotgun (WGS) entry which is preliminary data.</text>
</comment>
<evidence type="ECO:0000259" key="5">
    <source>
        <dbReference type="PROSITE" id="PS51382"/>
    </source>
</evidence>
<feature type="region of interest" description="Disordered" evidence="4">
    <location>
        <begin position="1050"/>
        <end position="1094"/>
    </location>
</feature>
<protein>
    <submittedName>
        <fullName evidence="6">SPX/RING-type Zinc finger domain containing protein</fullName>
    </submittedName>
</protein>
<dbReference type="Proteomes" id="UP001429100">
    <property type="component" value="Unassembled WGS sequence"/>
</dbReference>
<organism evidence="6 7">
    <name type="scientific">Cryptosporidium hominis</name>
    <dbReference type="NCBI Taxonomy" id="237895"/>
    <lineage>
        <taxon>Eukaryota</taxon>
        <taxon>Sar</taxon>
        <taxon>Alveolata</taxon>
        <taxon>Apicomplexa</taxon>
        <taxon>Conoidasida</taxon>
        <taxon>Coccidia</taxon>
        <taxon>Eucoccidiorida</taxon>
        <taxon>Eimeriorina</taxon>
        <taxon>Cryptosporidiidae</taxon>
        <taxon>Cryptosporidium</taxon>
    </lineage>
</organism>
<evidence type="ECO:0000256" key="1">
    <source>
        <dbReference type="ARBA" id="ARBA00022723"/>
    </source>
</evidence>
<evidence type="ECO:0000313" key="6">
    <source>
        <dbReference type="EMBL" id="PPS96623.1"/>
    </source>
</evidence>
<sequence length="1150" mass="127644">MTNKPNVRISESGLEIVKFSKGIQVQARNNRGTRYLNYKLLIRKIRWVSEQESQENWTEAQRYDLIFKDILLRDMNRMDAMYNRDINYIRDLLCILSRDIWSLLLSCHQNFGQMNVFHGDHFNESIGNVNHNNNNNNNCNGNTSFMFFSSLSNIVNPGIEISVHDKRVIEWLYNLLECCGKLAKLRSYIIWNSIAVIKVLKKRRKKVSINRHIKNPLDAYSLLNSHEFYKSITLDYLNKNLRNLMLKVFRKDMFSDYCQKCKKKTSEPIKSICNHILCWKCIINVDEIFYLDSNTSKNDFNLNPSNNSNSNALQSPSIISKQYDYETGGLLNVSDQTTVSNSVNCCSPYSFKKIKNRPFKNCPICHTKWSRNPESLQVENKFVKLCIQHYLNTKSLTGILDIDTVIQSSVSNVGFISSDDETEDEFNMEEESGIQDFDLNSISEHNVNNGSDNNNDGFLDSIYDFNISTSDTDINMGFINNNNNNKSINNNIFGMLSCRPYSSSISTITSSNQSLDDGLSSSGGNLSASTSNSNMNSNPSFSSFSASNNSVVEMGGFESSGGGDVGCGGDVGGGSSGVSSGVNVGVGVGGVGIGGGVGSSSNNSISGSSGIPSPPPLPVSCNNSYSRSLNSNNLVQKMSHSFLQGQEAEFSRLGFGFDIGLGLGLGPGPGPGPGPDHDHDHDPDHGSSFNGTIEEGERRAGVGVGEEEEEEEEVIMGGIRGEFRASNMNTRVMKSSSSGMDVSSFSGLGQKSFKNLDKSVMDISSQQRKHNSMQNRLLGGGCIQTRENEFYSGRLGGTFSNGRLNGNNNINHTKNLIGYNNKEGNFLNFDGIRRSGMGMIDVGRFQNYQSSSKKTHQNNNHFNGFVSNNNYYNNSYFNSNGNGNGNGNGIGNNGYHGWSHNQYGQGQNANRNVNNNHQYLHFAQQSLISNQSCFTGNNTSPFQTSWSSNMNNRRNNNNNTNYMNGIQNMSSLYTDHSNSINNFDMINSNYDYSGLHYSGSVSQHNGNNNNKSLLSSSSSSIKSMYSQNNGEIHTFPSNLHNNNIIWSNSGGNYRRKSMNNNNNNNNDSSNNKNNNNSNNSNNNNTNTNDNNDLQKISSCNWNPFTSDHLIGNGEFLQEYFSNKNNKNHNFSEEIVSSDSKLLDLFRGLGV</sequence>
<keyword evidence="2" id="KW-0863">Zinc-finger</keyword>
<evidence type="ECO:0000256" key="3">
    <source>
        <dbReference type="ARBA" id="ARBA00022833"/>
    </source>
</evidence>
<feature type="compositionally biased region" description="Acidic residues" evidence="4">
    <location>
        <begin position="705"/>
        <end position="714"/>
    </location>
</feature>
<reference evidence="6 7" key="1">
    <citation type="submission" date="2014-11" db="EMBL/GenBank/DDBJ databases">
        <title>Comparative genomic analysis of Cryptosporidium hominis reveals occurrence of genetic recombination in virulent subtypes.</title>
        <authorList>
            <person name="Guo Y."/>
            <person name="Tang K."/>
            <person name="Frace M."/>
            <person name="Li N."/>
            <person name="Roellig D.M."/>
            <person name="Sammons S."/>
            <person name="Knipe K."/>
            <person name="Rowe L."/>
            <person name="Feng Y."/>
            <person name="Xiao L."/>
        </authorList>
    </citation>
    <scope>NUCLEOTIDE SEQUENCE [LARGE SCALE GENOMIC DNA]</scope>
    <source>
        <strain evidence="6">30976</strain>
    </source>
</reference>
<keyword evidence="3" id="KW-0862">Zinc</keyword>
<feature type="compositionally biased region" description="Basic and acidic residues" evidence="4">
    <location>
        <begin position="675"/>
        <end position="685"/>
    </location>
</feature>
<reference evidence="6 7" key="2">
    <citation type="submission" date="2017-10" db="EMBL/GenBank/DDBJ databases">
        <title>Consistent, comparative and evidence-based genome annotation and re-annotation for the closely-related species, Cryptosporidium parvum, C. hominis and C. tyzzeri.</title>
        <authorList>
            <person name="Baptista R.P."/>
            <person name="Li Y."/>
            <person name="Sateriale A."/>
            <person name="Striepen B."/>
            <person name="Kissinger J.C."/>
        </authorList>
    </citation>
    <scope>NUCLEOTIDE SEQUENCE [LARGE SCALE GENOMIC DNA]</scope>
    <source>
        <strain evidence="6">30976</strain>
    </source>
</reference>
<feature type="compositionally biased region" description="Low complexity" evidence="4">
    <location>
        <begin position="1059"/>
        <end position="1091"/>
    </location>
</feature>
<dbReference type="EMBL" id="JTAI01000037">
    <property type="protein sequence ID" value="PPS96623.1"/>
    <property type="molecule type" value="Genomic_DNA"/>
</dbReference>
<dbReference type="PROSITE" id="PS00518">
    <property type="entry name" value="ZF_RING_1"/>
    <property type="match status" value="1"/>
</dbReference>
<feature type="region of interest" description="Disordered" evidence="4">
    <location>
        <begin position="602"/>
        <end position="624"/>
    </location>
</feature>
<evidence type="ECO:0000256" key="4">
    <source>
        <dbReference type="SAM" id="MobiDB-lite"/>
    </source>
</evidence>
<dbReference type="SUPFAM" id="SSF57850">
    <property type="entry name" value="RING/U-box"/>
    <property type="match status" value="1"/>
</dbReference>
<evidence type="ECO:0000313" key="7">
    <source>
        <dbReference type="Proteomes" id="UP001429100"/>
    </source>
</evidence>
<feature type="compositionally biased region" description="Low complexity" evidence="4">
    <location>
        <begin position="602"/>
        <end position="611"/>
    </location>
</feature>
<evidence type="ECO:0000256" key="2">
    <source>
        <dbReference type="ARBA" id="ARBA00022771"/>
    </source>
</evidence>
<feature type="domain" description="SPX" evidence="5">
    <location>
        <begin position="17"/>
        <end position="217"/>
    </location>
</feature>
<name>A0ABX5BE61_CRYHO</name>
<keyword evidence="1" id="KW-0479">Metal-binding</keyword>
<dbReference type="PROSITE" id="PS51382">
    <property type="entry name" value="SPX"/>
    <property type="match status" value="1"/>
</dbReference>
<accession>A0ABX5BE61</accession>
<proteinExistence type="predicted"/>
<dbReference type="InterPro" id="IPR004331">
    <property type="entry name" value="SPX_dom"/>
</dbReference>
<gene>
    <name evidence="6" type="ORF">GY17_00003429</name>
</gene>